<evidence type="ECO:0008006" key="4">
    <source>
        <dbReference type="Google" id="ProtNLM"/>
    </source>
</evidence>
<keyword evidence="1" id="KW-0472">Membrane</keyword>
<dbReference type="AlphaFoldDB" id="A0A0G0JUE7"/>
<dbReference type="Proteomes" id="UP000034022">
    <property type="component" value="Unassembled WGS sequence"/>
</dbReference>
<reference evidence="2 3" key="1">
    <citation type="journal article" date="2015" name="Nature">
        <title>rRNA introns, odd ribosomes, and small enigmatic genomes across a large radiation of phyla.</title>
        <authorList>
            <person name="Brown C.T."/>
            <person name="Hug L.A."/>
            <person name="Thomas B.C."/>
            <person name="Sharon I."/>
            <person name="Castelle C.J."/>
            <person name="Singh A."/>
            <person name="Wilkins M.J."/>
            <person name="Williams K.H."/>
            <person name="Banfield J.F."/>
        </authorList>
    </citation>
    <scope>NUCLEOTIDE SEQUENCE [LARGE SCALE GENOMIC DNA]</scope>
</reference>
<name>A0A0G0JUE7_9BACT</name>
<sequence>MTIKKGFLFVVALTAIIFFKTDIVFAQEGAGIKISPVRIEEMVDPGQALHSEVSVTNESGEAKTFYVYLRDFKSEGESGSARLIEPGTEEGNYLASWIVISNEGTLLQSGETKTFPFQVIVPAEVGPGGYFGAIVFGTEPPRIQMENEDKGAGMAIAQQTACLVLLRVKGDVYEDAQIVEFNTDKDFYSTPFSVDFTVRIENIGNVHIKPRGSISIKNMFGKEVSIVKINEKGGNILPKSIRNFGQNFWNGDNAFGKYTASLGITYGVSADEGGQGKNSLVSVKTFWIIPWRILIPITLILLFISGTFMLFIRLYKNKAVRKAMERAGLPNVRYVKTRKNSSPTVHFMVILVIVFIMMFILLSGLYFLFFS</sequence>
<dbReference type="EMBL" id="LBUU01000001">
    <property type="protein sequence ID" value="KKQ71118.1"/>
    <property type="molecule type" value="Genomic_DNA"/>
</dbReference>
<feature type="transmembrane region" description="Helical" evidence="1">
    <location>
        <begin position="345"/>
        <end position="369"/>
    </location>
</feature>
<evidence type="ECO:0000313" key="3">
    <source>
        <dbReference type="Proteomes" id="UP000034022"/>
    </source>
</evidence>
<feature type="transmembrane region" description="Helical" evidence="1">
    <location>
        <begin position="293"/>
        <end position="315"/>
    </location>
</feature>
<evidence type="ECO:0000256" key="1">
    <source>
        <dbReference type="SAM" id="Phobius"/>
    </source>
</evidence>
<gene>
    <name evidence="2" type="ORF">US91_C0001G0045</name>
</gene>
<protein>
    <recommendedName>
        <fullName evidence="4">DUF916 domain-containing protein</fullName>
    </recommendedName>
</protein>
<evidence type="ECO:0000313" key="2">
    <source>
        <dbReference type="EMBL" id="KKQ71118.1"/>
    </source>
</evidence>
<keyword evidence="1" id="KW-1133">Transmembrane helix</keyword>
<proteinExistence type="predicted"/>
<keyword evidence="1" id="KW-0812">Transmembrane</keyword>
<comment type="caution">
    <text evidence="2">The sequence shown here is derived from an EMBL/GenBank/DDBJ whole genome shotgun (WGS) entry which is preliminary data.</text>
</comment>
<organism evidence="2 3">
    <name type="scientific">Candidatus Falkowbacteria bacterium GW2011_GWE1_38_31</name>
    <dbReference type="NCBI Taxonomy" id="1618638"/>
    <lineage>
        <taxon>Bacteria</taxon>
        <taxon>Candidatus Falkowiibacteriota</taxon>
    </lineage>
</organism>
<accession>A0A0G0JUE7</accession>